<name>A0ABX8WCA4_9HYPH</name>
<keyword evidence="4" id="KW-1185">Reference proteome</keyword>
<dbReference type="SUPFAM" id="SSF54909">
    <property type="entry name" value="Dimeric alpha+beta barrel"/>
    <property type="match status" value="1"/>
</dbReference>
<dbReference type="EMBL" id="CP080590">
    <property type="protein sequence ID" value="QYO75724.1"/>
    <property type="molecule type" value="Genomic_DNA"/>
</dbReference>
<feature type="domain" description="YCII-related" evidence="2">
    <location>
        <begin position="1"/>
        <end position="113"/>
    </location>
</feature>
<evidence type="ECO:0000256" key="1">
    <source>
        <dbReference type="ARBA" id="ARBA00007689"/>
    </source>
</evidence>
<proteinExistence type="inferred from homology"/>
<gene>
    <name evidence="3" type="ORF">K1X15_13930</name>
</gene>
<reference evidence="3 4" key="1">
    <citation type="submission" date="2021-08" db="EMBL/GenBank/DDBJ databases">
        <title>Devosia salina sp. nov., isolated from the South China Sea sediment.</title>
        <authorList>
            <person name="Zhou Z."/>
        </authorList>
    </citation>
    <scope>NUCLEOTIDE SEQUENCE [LARGE SCALE GENOMIC DNA]</scope>
    <source>
        <strain evidence="3 4">SCS-3</strain>
    </source>
</reference>
<evidence type="ECO:0000313" key="3">
    <source>
        <dbReference type="EMBL" id="QYO75724.1"/>
    </source>
</evidence>
<dbReference type="PANTHER" id="PTHR35174:SF3">
    <property type="entry name" value="BLL7171 PROTEIN"/>
    <property type="match status" value="1"/>
</dbReference>
<dbReference type="Pfam" id="PF03795">
    <property type="entry name" value="YCII"/>
    <property type="match status" value="1"/>
</dbReference>
<dbReference type="Gene3D" id="3.30.70.1060">
    <property type="entry name" value="Dimeric alpha+beta barrel"/>
    <property type="match status" value="1"/>
</dbReference>
<organism evidence="3 4">
    <name type="scientific">Devosia salina</name>
    <dbReference type="NCBI Taxonomy" id="2860336"/>
    <lineage>
        <taxon>Bacteria</taxon>
        <taxon>Pseudomonadati</taxon>
        <taxon>Pseudomonadota</taxon>
        <taxon>Alphaproteobacteria</taxon>
        <taxon>Hyphomicrobiales</taxon>
        <taxon>Devosiaceae</taxon>
        <taxon>Devosia</taxon>
    </lineage>
</organism>
<dbReference type="RefSeq" id="WP_220304219.1">
    <property type="nucleotide sequence ID" value="NZ_CP080590.1"/>
</dbReference>
<comment type="similarity">
    <text evidence="1">Belongs to the YciI family.</text>
</comment>
<evidence type="ECO:0000313" key="4">
    <source>
        <dbReference type="Proteomes" id="UP000825799"/>
    </source>
</evidence>
<dbReference type="Proteomes" id="UP000825799">
    <property type="component" value="Chromosome"/>
</dbReference>
<dbReference type="InterPro" id="IPR011008">
    <property type="entry name" value="Dimeric_a/b-barrel"/>
</dbReference>
<evidence type="ECO:0000259" key="2">
    <source>
        <dbReference type="Pfam" id="PF03795"/>
    </source>
</evidence>
<dbReference type="InterPro" id="IPR005545">
    <property type="entry name" value="YCII"/>
</dbReference>
<sequence>MRFMALVYFEPGSMDHLTAEDFRQLDDATIAHDHKLRQSGHLIYASPLAGLETARSLRFQDGALISIDGPYAEAKEVVGGFLLLEAESMEALMPLFEDDPILKYGRMEIRPLVVHTHSRSGEQRPEFALDRD</sequence>
<accession>A0ABX8WCA4</accession>
<dbReference type="PANTHER" id="PTHR35174">
    <property type="entry name" value="BLL7171 PROTEIN-RELATED"/>
    <property type="match status" value="1"/>
</dbReference>
<protein>
    <submittedName>
        <fullName evidence="3">YciI family protein</fullName>
    </submittedName>
</protein>